<accession>A0A6A6AQD9</accession>
<dbReference type="Proteomes" id="UP000799771">
    <property type="component" value="Unassembled WGS sequence"/>
</dbReference>
<gene>
    <name evidence="3" type="ORF">P153DRAFT_308144</name>
</gene>
<dbReference type="NCBIfam" id="TIGR02464">
    <property type="entry name" value="ribofla_fusion"/>
    <property type="match status" value="1"/>
</dbReference>
<dbReference type="AlphaFoldDB" id="A0A6A6AQD9"/>
<dbReference type="OrthoDB" id="206452at2759"/>
<evidence type="ECO:0000313" key="3">
    <source>
        <dbReference type="EMBL" id="KAF2133378.1"/>
    </source>
</evidence>
<protein>
    <submittedName>
        <fullName evidence="3">DUF1768-domain-containing protein</fullName>
    </submittedName>
</protein>
<dbReference type="InterPro" id="IPR037238">
    <property type="entry name" value="YbiA-like_sf"/>
</dbReference>
<proteinExistence type="predicted"/>
<feature type="domain" description="NADAR" evidence="2">
    <location>
        <begin position="22"/>
        <end position="176"/>
    </location>
</feature>
<dbReference type="GeneID" id="54405124"/>
<dbReference type="Gene3D" id="1.10.357.40">
    <property type="entry name" value="YbiA-like"/>
    <property type="match status" value="1"/>
</dbReference>
<feature type="region of interest" description="Disordered" evidence="1">
    <location>
        <begin position="1"/>
        <end position="20"/>
    </location>
</feature>
<dbReference type="InterPro" id="IPR012816">
    <property type="entry name" value="NADAR"/>
</dbReference>
<sequence>MPVSTIPHPSSSNASSQPQPVYFWRPQDANGYLGQWYRGAFTHEGDTYATAEMWMMVQKARLFGDEAIAKKMLATTNPREHKALGRSVRGFSEGVWDEHKLRIVTEGNYYKFTKSRDAQRLQGLLLATGERELVEASPLDRVWGVGFGERDAGVNRERWGQNLLGRALEEVRERMRRE</sequence>
<evidence type="ECO:0000313" key="4">
    <source>
        <dbReference type="Proteomes" id="UP000799771"/>
    </source>
</evidence>
<dbReference type="CDD" id="cd15457">
    <property type="entry name" value="NADAR"/>
    <property type="match status" value="1"/>
</dbReference>
<dbReference type="Pfam" id="PF08719">
    <property type="entry name" value="NADAR"/>
    <property type="match status" value="1"/>
</dbReference>
<keyword evidence="4" id="KW-1185">Reference proteome</keyword>
<reference evidence="3" key="1">
    <citation type="journal article" date="2020" name="Stud. Mycol.">
        <title>101 Dothideomycetes genomes: a test case for predicting lifestyles and emergence of pathogens.</title>
        <authorList>
            <person name="Haridas S."/>
            <person name="Albert R."/>
            <person name="Binder M."/>
            <person name="Bloem J."/>
            <person name="Labutti K."/>
            <person name="Salamov A."/>
            <person name="Andreopoulos B."/>
            <person name="Baker S."/>
            <person name="Barry K."/>
            <person name="Bills G."/>
            <person name="Bluhm B."/>
            <person name="Cannon C."/>
            <person name="Castanera R."/>
            <person name="Culley D."/>
            <person name="Daum C."/>
            <person name="Ezra D."/>
            <person name="Gonzalez J."/>
            <person name="Henrissat B."/>
            <person name="Kuo A."/>
            <person name="Liang C."/>
            <person name="Lipzen A."/>
            <person name="Lutzoni F."/>
            <person name="Magnuson J."/>
            <person name="Mondo S."/>
            <person name="Nolan M."/>
            <person name="Ohm R."/>
            <person name="Pangilinan J."/>
            <person name="Park H.-J."/>
            <person name="Ramirez L."/>
            <person name="Alfaro M."/>
            <person name="Sun H."/>
            <person name="Tritt A."/>
            <person name="Yoshinaga Y."/>
            <person name="Zwiers L.-H."/>
            <person name="Turgeon B."/>
            <person name="Goodwin S."/>
            <person name="Spatafora J."/>
            <person name="Crous P."/>
            <person name="Grigoriev I."/>
        </authorList>
    </citation>
    <scope>NUCLEOTIDE SEQUENCE</scope>
    <source>
        <strain evidence="3">CBS 119687</strain>
    </source>
</reference>
<dbReference type="RefSeq" id="XP_033527765.1">
    <property type="nucleotide sequence ID" value="XM_033664692.1"/>
</dbReference>
<feature type="non-terminal residue" evidence="3">
    <location>
        <position position="178"/>
    </location>
</feature>
<dbReference type="EMBL" id="ML977499">
    <property type="protein sequence ID" value="KAF2133378.1"/>
    <property type="molecule type" value="Genomic_DNA"/>
</dbReference>
<dbReference type="SUPFAM" id="SSF143990">
    <property type="entry name" value="YbiA-like"/>
    <property type="match status" value="1"/>
</dbReference>
<name>A0A6A6AQD9_9PLEO</name>
<evidence type="ECO:0000256" key="1">
    <source>
        <dbReference type="SAM" id="MobiDB-lite"/>
    </source>
</evidence>
<organism evidence="3 4">
    <name type="scientific">Dothidotthia symphoricarpi CBS 119687</name>
    <dbReference type="NCBI Taxonomy" id="1392245"/>
    <lineage>
        <taxon>Eukaryota</taxon>
        <taxon>Fungi</taxon>
        <taxon>Dikarya</taxon>
        <taxon>Ascomycota</taxon>
        <taxon>Pezizomycotina</taxon>
        <taxon>Dothideomycetes</taxon>
        <taxon>Pleosporomycetidae</taxon>
        <taxon>Pleosporales</taxon>
        <taxon>Dothidotthiaceae</taxon>
        <taxon>Dothidotthia</taxon>
    </lineage>
</organism>
<evidence type="ECO:0000259" key="2">
    <source>
        <dbReference type="Pfam" id="PF08719"/>
    </source>
</evidence>